<sequence length="490" mass="55112">MDTDQLYQDIQARTGGEIYIGVVGPVRTGKSTFIKRFMELLVLPQMEEEHGKQRARDELPQSASGRTVMTTEPKFVPKDAAKIRLSEDIAVSVRLIDCVGYMVEGASGHIEGGEERLVKTPWFDHEIPFTRAAGIGTRKVIHDHATIGIVITTDGSITDIPRSNYRPAEKQTIQELQSIGKPFVVLVNSKKPYGDEARQTARELQEEYHVTAIPVNCEQLKEEDIHKILEAVLYEFPVSEIQFFIPKWVEMLPSDHRIKQDLLQQASGILEAVSEIKDAASLPLDTESPYISGIRLDHIEMNTGRVAVRIEIHESHYYEMLSEMTGIPITGQYELISAMKQLSESREEYEEIKDAFLSVKMKGYGVVSPRKEEIHLDDPQVIRQGNKYGVKIHSEAPSIHLIRANIETEIAPIVGNEQQAQDLIRYLGEAKDSEEGIWGTNIFGKSVEDLVMDGMRNKMAMINEASQEKLQDTMQKIVNDSNGGLVCIII</sequence>
<dbReference type="NCBIfam" id="TIGR02836">
    <property type="entry name" value="spore_IV_A"/>
    <property type="match status" value="1"/>
</dbReference>
<name>A0A9D3AI29_9FIRM</name>
<feature type="domain" description="Stage IV sporulation protein A ATPase" evidence="1">
    <location>
        <begin position="1"/>
        <end position="237"/>
    </location>
</feature>
<dbReference type="InterPro" id="IPR046840">
    <property type="entry name" value="SpoIVA_C"/>
</dbReference>
<evidence type="ECO:0000259" key="3">
    <source>
        <dbReference type="Pfam" id="PF20439"/>
    </source>
</evidence>
<dbReference type="InterPro" id="IPR046841">
    <property type="entry name" value="SpoIVA_middle"/>
</dbReference>
<evidence type="ECO:0000259" key="2">
    <source>
        <dbReference type="Pfam" id="PF20438"/>
    </source>
</evidence>
<dbReference type="GO" id="GO:0005524">
    <property type="term" value="F:ATP binding"/>
    <property type="evidence" value="ECO:0007669"/>
    <property type="project" value="InterPro"/>
</dbReference>
<dbReference type="EMBL" id="DYXE01000012">
    <property type="protein sequence ID" value="HJH48915.1"/>
    <property type="molecule type" value="Genomic_DNA"/>
</dbReference>
<dbReference type="Pfam" id="PF09547">
    <property type="entry name" value="SpoIVA_ATPase"/>
    <property type="match status" value="1"/>
</dbReference>
<dbReference type="RefSeq" id="WP_277271531.1">
    <property type="nucleotide sequence ID" value="NZ_CAWVCY010000056.1"/>
</dbReference>
<dbReference type="Proteomes" id="UP000813420">
    <property type="component" value="Unassembled WGS sequence"/>
</dbReference>
<dbReference type="AlphaFoldDB" id="A0A9D3AI29"/>
<dbReference type="InterPro" id="IPR027417">
    <property type="entry name" value="P-loop_NTPase"/>
</dbReference>
<dbReference type="Gene3D" id="3.40.50.300">
    <property type="entry name" value="P-loop containing nucleotide triphosphate hydrolases"/>
    <property type="match status" value="1"/>
</dbReference>
<organism evidence="4 5">
    <name type="scientific">Merdimonas faecis</name>
    <dbReference type="NCBI Taxonomy" id="1653435"/>
    <lineage>
        <taxon>Bacteria</taxon>
        <taxon>Bacillati</taxon>
        <taxon>Bacillota</taxon>
        <taxon>Clostridia</taxon>
        <taxon>Lachnospirales</taxon>
        <taxon>Lachnospiraceae</taxon>
        <taxon>Merdimonas</taxon>
    </lineage>
</organism>
<feature type="domain" description="Sporulation stage IV protein A C-terminal" evidence="3">
    <location>
        <begin position="416"/>
        <end position="490"/>
    </location>
</feature>
<dbReference type="Pfam" id="PF20439">
    <property type="entry name" value="SpoIVA_C"/>
    <property type="match status" value="1"/>
</dbReference>
<evidence type="ECO:0000313" key="4">
    <source>
        <dbReference type="EMBL" id="HJH48915.1"/>
    </source>
</evidence>
<dbReference type="GO" id="GO:0016887">
    <property type="term" value="F:ATP hydrolysis activity"/>
    <property type="evidence" value="ECO:0007669"/>
    <property type="project" value="InterPro"/>
</dbReference>
<protein>
    <submittedName>
        <fullName evidence="4">Stage IV sporulation protein A</fullName>
    </submittedName>
</protein>
<evidence type="ECO:0000313" key="5">
    <source>
        <dbReference type="Proteomes" id="UP000813420"/>
    </source>
</evidence>
<proteinExistence type="predicted"/>
<dbReference type="GO" id="GO:0043934">
    <property type="term" value="P:sporulation"/>
    <property type="evidence" value="ECO:0007669"/>
    <property type="project" value="InterPro"/>
</dbReference>
<gene>
    <name evidence="4" type="primary">spoIVA</name>
    <name evidence="4" type="ORF">K8V39_01480</name>
</gene>
<dbReference type="InterPro" id="IPR014201">
    <property type="entry name" value="Spore_IV_A"/>
</dbReference>
<dbReference type="SUPFAM" id="SSF52540">
    <property type="entry name" value="P-loop containing nucleoside triphosphate hydrolases"/>
    <property type="match status" value="1"/>
</dbReference>
<reference evidence="4" key="1">
    <citation type="journal article" date="2021" name="PeerJ">
        <title>Extensive microbial diversity within the chicken gut microbiome revealed by metagenomics and culture.</title>
        <authorList>
            <person name="Gilroy R."/>
            <person name="Ravi A."/>
            <person name="Getino M."/>
            <person name="Pursley I."/>
            <person name="Horton D.L."/>
            <person name="Alikhan N.F."/>
            <person name="Baker D."/>
            <person name="Gharbi K."/>
            <person name="Hall N."/>
            <person name="Watson M."/>
            <person name="Adriaenssens E.M."/>
            <person name="Foster-Nyarko E."/>
            <person name="Jarju S."/>
            <person name="Secka A."/>
            <person name="Antonio M."/>
            <person name="Oren A."/>
            <person name="Chaudhuri R.R."/>
            <person name="La Ragione R."/>
            <person name="Hildebrand F."/>
            <person name="Pallen M.J."/>
        </authorList>
    </citation>
    <scope>NUCLEOTIDE SEQUENCE</scope>
    <source>
        <strain evidence="4">USAMLcec4-12693</strain>
    </source>
</reference>
<dbReference type="PIRSF" id="PIRSF007466">
    <property type="entry name" value="SpoIVA"/>
    <property type="match status" value="1"/>
</dbReference>
<dbReference type="Pfam" id="PF20438">
    <property type="entry name" value="SpoIVA_middle"/>
    <property type="match status" value="1"/>
</dbReference>
<evidence type="ECO:0000259" key="1">
    <source>
        <dbReference type="Pfam" id="PF09547"/>
    </source>
</evidence>
<feature type="domain" description="Stage IV sporulation protein A middle" evidence="2">
    <location>
        <begin position="238"/>
        <end position="415"/>
    </location>
</feature>
<comment type="caution">
    <text evidence="4">The sequence shown here is derived from an EMBL/GenBank/DDBJ whole genome shotgun (WGS) entry which is preliminary data.</text>
</comment>
<reference evidence="4" key="2">
    <citation type="submission" date="2021-09" db="EMBL/GenBank/DDBJ databases">
        <authorList>
            <person name="Gilroy R."/>
        </authorList>
    </citation>
    <scope>NUCLEOTIDE SEQUENCE</scope>
    <source>
        <strain evidence="4">USAMLcec4-12693</strain>
    </source>
</reference>
<accession>A0A9D3AI29</accession>
<dbReference type="InterPro" id="IPR046842">
    <property type="entry name" value="SpoIVA_ATPase"/>
</dbReference>